<proteinExistence type="predicted"/>
<organism evidence="2 3">
    <name type="scientific">Sinanodonta woodiana</name>
    <name type="common">Chinese pond mussel</name>
    <name type="synonym">Anodonta woodiana</name>
    <dbReference type="NCBI Taxonomy" id="1069815"/>
    <lineage>
        <taxon>Eukaryota</taxon>
        <taxon>Metazoa</taxon>
        <taxon>Spiralia</taxon>
        <taxon>Lophotrochozoa</taxon>
        <taxon>Mollusca</taxon>
        <taxon>Bivalvia</taxon>
        <taxon>Autobranchia</taxon>
        <taxon>Heteroconchia</taxon>
        <taxon>Palaeoheterodonta</taxon>
        <taxon>Unionida</taxon>
        <taxon>Unionoidea</taxon>
        <taxon>Unionidae</taxon>
        <taxon>Unioninae</taxon>
        <taxon>Sinanodonta</taxon>
    </lineage>
</organism>
<evidence type="ECO:0000313" key="3">
    <source>
        <dbReference type="Proteomes" id="UP001634394"/>
    </source>
</evidence>
<accession>A0ABD3VIV0</accession>
<feature type="compositionally biased region" description="Polar residues" evidence="1">
    <location>
        <begin position="122"/>
        <end position="147"/>
    </location>
</feature>
<dbReference type="AlphaFoldDB" id="A0ABD3VIV0"/>
<keyword evidence="3" id="KW-1185">Reference proteome</keyword>
<dbReference type="Proteomes" id="UP001634394">
    <property type="component" value="Unassembled WGS sequence"/>
</dbReference>
<evidence type="ECO:0000256" key="1">
    <source>
        <dbReference type="SAM" id="MobiDB-lite"/>
    </source>
</evidence>
<feature type="region of interest" description="Disordered" evidence="1">
    <location>
        <begin position="1"/>
        <end position="21"/>
    </location>
</feature>
<dbReference type="PANTHER" id="PTHR33244">
    <property type="entry name" value="INTEGRASE CATALYTIC DOMAIN-CONTAINING PROTEIN-RELATED"/>
    <property type="match status" value="1"/>
</dbReference>
<comment type="caution">
    <text evidence="2">The sequence shown here is derived from an EMBL/GenBank/DDBJ whole genome shotgun (WGS) entry which is preliminary data.</text>
</comment>
<protein>
    <submittedName>
        <fullName evidence="2">Uncharacterized protein</fullName>
    </submittedName>
</protein>
<evidence type="ECO:0000313" key="2">
    <source>
        <dbReference type="EMBL" id="KAL3861516.1"/>
    </source>
</evidence>
<name>A0ABD3VIV0_SINWO</name>
<dbReference type="PANTHER" id="PTHR33244:SF3">
    <property type="entry name" value="PEPTIDASE A2 DOMAIN-CONTAINING PROTEIN"/>
    <property type="match status" value="1"/>
</dbReference>
<gene>
    <name evidence="2" type="ORF">ACJMK2_007545</name>
</gene>
<dbReference type="EMBL" id="JBJQND010000011">
    <property type="protein sequence ID" value="KAL3861516.1"/>
    <property type="molecule type" value="Genomic_DNA"/>
</dbReference>
<reference evidence="2 3" key="1">
    <citation type="submission" date="2024-11" db="EMBL/GenBank/DDBJ databases">
        <title>Chromosome-level genome assembly of the freshwater bivalve Anodonta woodiana.</title>
        <authorList>
            <person name="Chen X."/>
        </authorList>
    </citation>
    <scope>NUCLEOTIDE SEQUENCE [LARGE SCALE GENOMIC DNA]</scope>
    <source>
        <strain evidence="2">MN2024</strain>
        <tissue evidence="2">Gills</tissue>
    </source>
</reference>
<feature type="region of interest" description="Disordered" evidence="1">
    <location>
        <begin position="85"/>
        <end position="150"/>
    </location>
</feature>
<sequence length="162" mass="18709">MPRSQSHESTRSKLLENKRKQEKYYNMSAKELQPLHNGDVVRVKPNDKHSPWRKAVVERKHGIRSYKIRTEDGGMYRRNRKHLRATKENIIDPDSQDLDPTPLESQPESIVPSETGKAHTAMNVQQGVENAKSSENDITPDNYQTLRGRSVKKPGYLKDYIT</sequence>